<dbReference type="InterPro" id="IPR020471">
    <property type="entry name" value="AKR"/>
</dbReference>
<dbReference type="GO" id="GO:0016491">
    <property type="term" value="F:oxidoreductase activity"/>
    <property type="evidence" value="ECO:0007669"/>
    <property type="project" value="InterPro"/>
</dbReference>
<dbReference type="SUPFAM" id="SSF51430">
    <property type="entry name" value="NAD(P)-linked oxidoreductase"/>
    <property type="match status" value="1"/>
</dbReference>
<keyword evidence="3" id="KW-1185">Reference proteome</keyword>
<dbReference type="Gene3D" id="3.20.20.100">
    <property type="entry name" value="NADP-dependent oxidoreductase domain"/>
    <property type="match status" value="1"/>
</dbReference>
<evidence type="ECO:0000259" key="1">
    <source>
        <dbReference type="Pfam" id="PF00248"/>
    </source>
</evidence>
<dbReference type="RefSeq" id="WP_193181957.1">
    <property type="nucleotide sequence ID" value="NZ_JACVXA010000022.1"/>
</dbReference>
<dbReference type="InterPro" id="IPR023210">
    <property type="entry name" value="NADP_OxRdtase_dom"/>
</dbReference>
<dbReference type="PROSITE" id="PS00062">
    <property type="entry name" value="ALDOKETO_REDUCTASE_2"/>
    <property type="match status" value="1"/>
</dbReference>
<dbReference type="Proteomes" id="UP000609121">
    <property type="component" value="Unassembled WGS sequence"/>
</dbReference>
<evidence type="ECO:0000313" key="2">
    <source>
        <dbReference type="EMBL" id="MBE3638393.1"/>
    </source>
</evidence>
<dbReference type="GO" id="GO:0005829">
    <property type="term" value="C:cytosol"/>
    <property type="evidence" value="ECO:0007669"/>
    <property type="project" value="TreeGrafter"/>
</dbReference>
<organism evidence="2 3">
    <name type="scientific">Mangrovicoccus algicola</name>
    <dbReference type="NCBI Taxonomy" id="2771008"/>
    <lineage>
        <taxon>Bacteria</taxon>
        <taxon>Pseudomonadati</taxon>
        <taxon>Pseudomonadota</taxon>
        <taxon>Alphaproteobacteria</taxon>
        <taxon>Rhodobacterales</taxon>
        <taxon>Paracoccaceae</taxon>
        <taxon>Mangrovicoccus</taxon>
    </lineage>
</organism>
<dbReference type="InterPro" id="IPR018170">
    <property type="entry name" value="Aldo/ket_reductase_CS"/>
</dbReference>
<comment type="caution">
    <text evidence="2">The sequence shown here is derived from an EMBL/GenBank/DDBJ whole genome shotgun (WGS) entry which is preliminary data.</text>
</comment>
<dbReference type="InterPro" id="IPR050523">
    <property type="entry name" value="AKR_Detox_Biosynth"/>
</dbReference>
<protein>
    <submittedName>
        <fullName evidence="2">Aldo/keto reductase</fullName>
    </submittedName>
</protein>
<dbReference type="AlphaFoldDB" id="A0A8J6YZ04"/>
<evidence type="ECO:0000313" key="3">
    <source>
        <dbReference type="Proteomes" id="UP000609121"/>
    </source>
</evidence>
<dbReference type="Pfam" id="PF00248">
    <property type="entry name" value="Aldo_ket_red"/>
    <property type="match status" value="1"/>
</dbReference>
<gene>
    <name evidence="2" type="ORF">ICN82_09290</name>
</gene>
<dbReference type="PANTHER" id="PTHR43364">
    <property type="entry name" value="NADH-SPECIFIC METHYLGLYOXAL REDUCTASE-RELATED"/>
    <property type="match status" value="1"/>
</dbReference>
<proteinExistence type="predicted"/>
<dbReference type="PRINTS" id="PR00069">
    <property type="entry name" value="ALDKETRDTASE"/>
</dbReference>
<feature type="domain" description="NADP-dependent oxidoreductase" evidence="1">
    <location>
        <begin position="14"/>
        <end position="286"/>
    </location>
</feature>
<dbReference type="PANTHER" id="PTHR43364:SF1">
    <property type="entry name" value="OXIDOREDUCTASE YDHF"/>
    <property type="match status" value="1"/>
</dbReference>
<accession>A0A8J6YZ04</accession>
<dbReference type="EMBL" id="JACVXA010000022">
    <property type="protein sequence ID" value="MBE3638393.1"/>
    <property type="molecule type" value="Genomic_DNA"/>
</dbReference>
<name>A0A8J6YZ04_9RHOB</name>
<sequence>MERVPLAPDLSLSRLVCGLWRIGDGADTSPAHVAAKLEACLAQGITSLDLADIYGGYATEAILGDALRARPGLRERMEIVTKCGIVAPVGRHAAAAVKHYDTSRAHIHASVEQSLRDLGTDRIDLLLIHRPDPLMDHEETGQALDDLLAAGKVRAVGVSNFRPWDVELLESRMAAPLVANQIEISLARPAPFTDGDLAFHQRRQEAVMAWSPLGGGSLMTAKGPLGDLMDELALRHGTDRAAIATAFLLAHPARILPVLGTTDPARIARIGAAARIRLERQDWFRLYQAALGREVP</sequence>
<reference evidence="2" key="1">
    <citation type="submission" date="2020-09" db="EMBL/GenBank/DDBJ databases">
        <title>A novel bacterium of genus Mangrovicoccus, isolated from South China Sea.</title>
        <authorList>
            <person name="Huang H."/>
            <person name="Mo K."/>
            <person name="Hu Y."/>
        </authorList>
    </citation>
    <scope>NUCLEOTIDE SEQUENCE</scope>
    <source>
        <strain evidence="2">HB182678</strain>
    </source>
</reference>
<dbReference type="InterPro" id="IPR036812">
    <property type="entry name" value="NAD(P)_OxRdtase_dom_sf"/>
</dbReference>
<dbReference type="CDD" id="cd19092">
    <property type="entry name" value="AKR_BsYcsN_EcYdhF-like"/>
    <property type="match status" value="1"/>
</dbReference>